<evidence type="ECO:0000313" key="1">
    <source>
        <dbReference type="EMBL" id="XAI71060.1"/>
    </source>
</evidence>
<dbReference type="InterPro" id="IPR057083">
    <property type="entry name" value="Baseplate_wedge"/>
</dbReference>
<proteinExistence type="predicted"/>
<reference evidence="1" key="1">
    <citation type="journal article" date="2024" name="J. Gen. Virol.">
        <title>Novel phages of Pseudomonas syringae unveil numerous potential auxiliary metabolic genes.</title>
        <authorList>
            <person name="Feltin C."/>
            <person name="Garneau J.R."/>
            <person name="Morris C.E."/>
            <person name="Berard A."/>
            <person name="Torres-Barcelo C."/>
        </authorList>
    </citation>
    <scope>NUCLEOTIDE SEQUENCE</scope>
</reference>
<gene>
    <name evidence="1" type="ORF">Cygsa01_00014</name>
</gene>
<dbReference type="Pfam" id="PF23786">
    <property type="entry name" value="Baseplate_wedge"/>
    <property type="match status" value="1"/>
</dbReference>
<sequence>MPNHDIRIDGQLPAHFREQYPAFIAFMKGYYRWLHRTDNVCPDELEALKEDPSWQSVDIDGFIRTGDQALAGQNPLLDKMQERPPGTELDLLADDYTMERRFEDFETADGDDFQDEAGRSMESTRLNEKHIDEWFTSFDFVKTTDNLIENYGRLLDSTYVPFITHDYKNVVLARTGSGQRYRTLDNIRLLKVLKHIYAIRGTEKAAQLFFSIFFGEPVETFNPKESIMIADESMVLDGANSLRDDEFYNEFSYVILTNRDPAVYDFYFRTIFLKHFHPAGFKVYMQKRQVT</sequence>
<name>A0AAU6W321_9VIRU</name>
<organism evidence="1">
    <name type="scientific">Pseudomonas phage Cygsa01</name>
    <dbReference type="NCBI Taxonomy" id="3138529"/>
    <lineage>
        <taxon>Viruses</taxon>
    </lineage>
</organism>
<dbReference type="EMBL" id="PP179332">
    <property type="protein sequence ID" value="XAI71060.1"/>
    <property type="molecule type" value="Genomic_DNA"/>
</dbReference>
<protein>
    <submittedName>
        <fullName evidence="1">Baseplate wedge subunit</fullName>
    </submittedName>
</protein>
<accession>A0AAU6W321</accession>